<evidence type="ECO:0000256" key="1">
    <source>
        <dbReference type="ARBA" id="ARBA00022676"/>
    </source>
</evidence>
<dbReference type="STRING" id="1121322.SAMN02745136_03495"/>
<dbReference type="InterPro" id="IPR008928">
    <property type="entry name" value="6-hairpin_glycosidase_sf"/>
</dbReference>
<gene>
    <name evidence="5" type="ORF">SAMN02745136_03495</name>
</gene>
<accession>A0A1M6VSL8</accession>
<dbReference type="EMBL" id="FRAC01000018">
    <property type="protein sequence ID" value="SHK84512.1"/>
    <property type="molecule type" value="Genomic_DNA"/>
</dbReference>
<evidence type="ECO:0000256" key="2">
    <source>
        <dbReference type="ARBA" id="ARBA00022679"/>
    </source>
</evidence>
<dbReference type="Gene3D" id="1.50.10.10">
    <property type="match status" value="1"/>
</dbReference>
<evidence type="ECO:0000313" key="6">
    <source>
        <dbReference type="Proteomes" id="UP000184386"/>
    </source>
</evidence>
<dbReference type="Gene3D" id="1.20.890.20">
    <property type="entry name" value="mpn423 like domain"/>
    <property type="match status" value="1"/>
</dbReference>
<dbReference type="PANTHER" id="PTHR37469:SF2">
    <property type="entry name" value="CELLOBIONIC ACID PHOSPHORYLASE"/>
    <property type="match status" value="1"/>
</dbReference>
<dbReference type="InterPro" id="IPR010383">
    <property type="entry name" value="Glyco_hydrolase_94_b-supersand"/>
</dbReference>
<dbReference type="GO" id="GO:0005975">
    <property type="term" value="P:carbohydrate metabolic process"/>
    <property type="evidence" value="ECO:0007669"/>
    <property type="project" value="InterPro"/>
</dbReference>
<dbReference type="Gene3D" id="2.70.98.40">
    <property type="entry name" value="Glycoside hydrolase, family 65, N-terminal domain"/>
    <property type="match status" value="1"/>
</dbReference>
<sequence length="797" mass="91714">MNLQDRNNMESYFYFKDEEREVCFKRHDTPTPWINYLTNGTFHTILSQAGGGLAFYRSPQIWRISRYRFFHLPTDRPGPYIYIRDGALGEYWSPAYEPVEKKLDSWSSAHGMGYTRFQAAKDGVNSELTYFVGELENSLIWNLKIKNNSSKTKQLSIFAYVEFGMMEFMRELQWQCYNKHQVSVEYLEEWGSLVYKYGVEMQPKPDETPLVYFTADRIPDGFDGDREEFVGSYRSEANPNAIEQGSCSNSTLAGGDPCGALQFNISLDPGEEQTLNIFLGTGMTEEDIRKSIENSRRDTFVEESFIKLKENWESYLGKLQCTLPDKETERMVNTWNPYQAQRNFLFSRNISFYATGTFRGVGFRDTSQDILSQIPFDINASKDKIKLLLGQQYKDGHVNHYFFPTEGWEPVTTIHSDDHLWPVWSVWSVVMESGDLSFLDEKVTYYDGGEAAIYEHLQKALEYTKSHLGPNGFPLMLRSDWNDQLFRVCRKGKGESIWTSMQYGVMLTKMAELARLMGKIEDAAAFMSTFQQQKELVNSIAWDGKWFRRAVMDDGRFLGTDEHDQAKIWLNAQTWAVMSQMADKDKSFAAMNSVKEMLDTELGIKKIHPSITDFPDPKDPLTNYNPGTGENGAVFCHANTWAIIAECLLGRGDIAYKYYRQLIPEIAMKKAGVWRYKAEPYVYASNLFGPESDRFGLANVSWLSGTAAWMYIAVTQYMLGIRSQWEGLLIDPCLPVQWKQAKIDRKFRECNYEIEIINESGVKKGIMSIEVDGEIQTSNIIKHKNGRERAVVKVIMG</sequence>
<dbReference type="GO" id="GO:0016757">
    <property type="term" value="F:glycosyltransferase activity"/>
    <property type="evidence" value="ECO:0007669"/>
    <property type="project" value="UniProtKB-KW"/>
</dbReference>
<dbReference type="InterPro" id="IPR052047">
    <property type="entry name" value="GH94_Enzymes"/>
</dbReference>
<evidence type="ECO:0000259" key="4">
    <source>
        <dbReference type="Pfam" id="PF17167"/>
    </source>
</evidence>
<dbReference type="InterPro" id="IPR033432">
    <property type="entry name" value="GH94_catalytic"/>
</dbReference>
<keyword evidence="2" id="KW-0808">Transferase</keyword>
<dbReference type="Pfam" id="PF17167">
    <property type="entry name" value="Glyco_hydro_94"/>
    <property type="match status" value="1"/>
</dbReference>
<dbReference type="InterPro" id="IPR012341">
    <property type="entry name" value="6hp_glycosidase-like_sf"/>
</dbReference>
<organism evidence="5 6">
    <name type="scientific">Anaerocolumna jejuensis DSM 15929</name>
    <dbReference type="NCBI Taxonomy" id="1121322"/>
    <lineage>
        <taxon>Bacteria</taxon>
        <taxon>Bacillati</taxon>
        <taxon>Bacillota</taxon>
        <taxon>Clostridia</taxon>
        <taxon>Lachnospirales</taxon>
        <taxon>Lachnospiraceae</taxon>
        <taxon>Anaerocolumna</taxon>
    </lineage>
</organism>
<dbReference type="Gene3D" id="2.60.420.10">
    <property type="entry name" value="Maltose phosphorylase, domain 3"/>
    <property type="match status" value="1"/>
</dbReference>
<dbReference type="SUPFAM" id="SSF48208">
    <property type="entry name" value="Six-hairpin glycosidases"/>
    <property type="match status" value="1"/>
</dbReference>
<dbReference type="InterPro" id="IPR011013">
    <property type="entry name" value="Gal_mutarotase_sf_dom"/>
</dbReference>
<dbReference type="Proteomes" id="UP000184386">
    <property type="component" value="Unassembled WGS sequence"/>
</dbReference>
<feature type="domain" description="Glycosyl hydrolase 94 catalytic" evidence="4">
    <location>
        <begin position="312"/>
        <end position="720"/>
    </location>
</feature>
<dbReference type="PANTHER" id="PTHR37469">
    <property type="entry name" value="CELLOBIONIC ACID PHOSPHORYLASE-RELATED"/>
    <property type="match status" value="1"/>
</dbReference>
<dbReference type="GO" id="GO:0030246">
    <property type="term" value="F:carbohydrate binding"/>
    <property type="evidence" value="ECO:0007669"/>
    <property type="project" value="InterPro"/>
</dbReference>
<dbReference type="AlphaFoldDB" id="A0A1M6VSL8"/>
<evidence type="ECO:0000313" key="5">
    <source>
        <dbReference type="EMBL" id="SHK84512.1"/>
    </source>
</evidence>
<keyword evidence="6" id="KW-1185">Reference proteome</keyword>
<proteinExistence type="predicted"/>
<evidence type="ECO:0000259" key="3">
    <source>
        <dbReference type="Pfam" id="PF06165"/>
    </source>
</evidence>
<name>A0A1M6VSL8_9FIRM</name>
<dbReference type="SMART" id="SM01068">
    <property type="entry name" value="CBM_X"/>
    <property type="match status" value="1"/>
</dbReference>
<reference evidence="5 6" key="1">
    <citation type="submission" date="2016-11" db="EMBL/GenBank/DDBJ databases">
        <authorList>
            <person name="Jaros S."/>
            <person name="Januszkiewicz K."/>
            <person name="Wedrychowicz H."/>
        </authorList>
    </citation>
    <scope>NUCLEOTIDE SEQUENCE [LARGE SCALE GENOMIC DNA]</scope>
    <source>
        <strain evidence="5 6">DSM 15929</strain>
    </source>
</reference>
<dbReference type="SUPFAM" id="SSF74650">
    <property type="entry name" value="Galactose mutarotase-like"/>
    <property type="match status" value="1"/>
</dbReference>
<protein>
    <submittedName>
        <fullName evidence="5">Cellobiose phosphorylase</fullName>
    </submittedName>
</protein>
<dbReference type="InterPro" id="IPR037018">
    <property type="entry name" value="GH65_N"/>
</dbReference>
<feature type="domain" description="Glycosyl hydrolase 94 supersandwich" evidence="3">
    <location>
        <begin position="24"/>
        <end position="295"/>
    </location>
</feature>
<dbReference type="Pfam" id="PF06165">
    <property type="entry name" value="GH94_b-supersand"/>
    <property type="match status" value="1"/>
</dbReference>
<keyword evidence="1" id="KW-0328">Glycosyltransferase</keyword>